<reference evidence="11" key="2">
    <citation type="submission" date="2023-06" db="EMBL/GenBank/DDBJ databases">
        <authorList>
            <person name="Ma L."/>
            <person name="Liu K.-W."/>
            <person name="Li Z."/>
            <person name="Hsiao Y.-Y."/>
            <person name="Qi Y."/>
            <person name="Fu T."/>
            <person name="Tang G."/>
            <person name="Zhang D."/>
            <person name="Sun W.-H."/>
            <person name="Liu D.-K."/>
            <person name="Li Y."/>
            <person name="Chen G.-Z."/>
            <person name="Liu X.-D."/>
            <person name="Liao X.-Y."/>
            <person name="Jiang Y.-T."/>
            <person name="Yu X."/>
            <person name="Hao Y."/>
            <person name="Huang J."/>
            <person name="Zhao X.-W."/>
            <person name="Ke S."/>
            <person name="Chen Y.-Y."/>
            <person name="Wu W.-L."/>
            <person name="Hsu J.-L."/>
            <person name="Lin Y.-F."/>
            <person name="Huang M.-D."/>
            <person name="Li C.-Y."/>
            <person name="Huang L."/>
            <person name="Wang Z.-W."/>
            <person name="Zhao X."/>
            <person name="Zhong W.-Y."/>
            <person name="Peng D.-H."/>
            <person name="Ahmad S."/>
            <person name="Lan S."/>
            <person name="Zhang J.-S."/>
            <person name="Tsai W.-C."/>
            <person name="Van De Peer Y."/>
            <person name="Liu Z.-J."/>
        </authorList>
    </citation>
    <scope>NUCLEOTIDE SEQUENCE</scope>
    <source>
        <strain evidence="11">CP</strain>
        <tissue evidence="11">Leaves</tissue>
    </source>
</reference>
<evidence type="ECO:0000256" key="7">
    <source>
        <dbReference type="ARBA" id="ARBA00023054"/>
    </source>
</evidence>
<proteinExistence type="predicted"/>
<evidence type="ECO:0000256" key="4">
    <source>
        <dbReference type="ARBA" id="ARBA00022454"/>
    </source>
</evidence>
<comment type="caution">
    <text evidence="11">The sequence shown here is derived from an EMBL/GenBank/DDBJ whole genome shotgun (WGS) entry which is preliminary data.</text>
</comment>
<dbReference type="AlphaFoldDB" id="A0AAV9F1M4"/>
<comment type="subcellular location">
    <subcellularLocation>
        <location evidence="1">Chromosome</location>
    </subcellularLocation>
    <subcellularLocation>
        <location evidence="2">Nucleus</location>
        <location evidence="2">Nucleolus</location>
    </subcellularLocation>
</comment>
<keyword evidence="12" id="KW-1185">Reference proteome</keyword>
<dbReference type="PANTHER" id="PTHR13557">
    <property type="entry name" value="COILED-COIL DOMAIN-CONTAINING PROTEIN 86"/>
    <property type="match status" value="1"/>
</dbReference>
<protein>
    <recommendedName>
        <fullName evidence="3">Coiled-coil domain-containing protein 86</fullName>
    </recommendedName>
</protein>
<dbReference type="Proteomes" id="UP001180020">
    <property type="component" value="Unassembled WGS sequence"/>
</dbReference>
<name>A0AAV9F1M4_ACOCL</name>
<feature type="compositionally biased region" description="Basic and acidic residues" evidence="10">
    <location>
        <begin position="96"/>
        <end position="119"/>
    </location>
</feature>
<comment type="function">
    <text evidence="9">Required for proper chromosome segregation during mitosis and error-free mitotic progression.</text>
</comment>
<dbReference type="GO" id="GO:0005730">
    <property type="term" value="C:nucleolus"/>
    <property type="evidence" value="ECO:0007669"/>
    <property type="project" value="UniProtKB-SubCell"/>
</dbReference>
<evidence type="ECO:0000256" key="10">
    <source>
        <dbReference type="SAM" id="MobiDB-lite"/>
    </source>
</evidence>
<feature type="compositionally biased region" description="Low complexity" evidence="10">
    <location>
        <begin position="62"/>
        <end position="72"/>
    </location>
</feature>
<accession>A0AAV9F1M4</accession>
<evidence type="ECO:0000256" key="1">
    <source>
        <dbReference type="ARBA" id="ARBA00004286"/>
    </source>
</evidence>
<keyword evidence="7" id="KW-0175">Coiled coil</keyword>
<dbReference type="EMBL" id="JAUJYO010000004">
    <property type="protein sequence ID" value="KAK1319577.1"/>
    <property type="molecule type" value="Genomic_DNA"/>
</dbReference>
<evidence type="ECO:0000256" key="6">
    <source>
        <dbReference type="ARBA" id="ARBA00022934"/>
    </source>
</evidence>
<evidence type="ECO:0000313" key="12">
    <source>
        <dbReference type="Proteomes" id="UP001180020"/>
    </source>
</evidence>
<sequence>MRGVVRRGASTKAWEQRNKRKRSPEPSDDPIDAAVDSMDFNRPSKRSAVPSSGNPDKPEGLGPEVEAGAATEGVGGAGEGGGVEEGLQGEDGGAEGGDKGEQGREERKREEREKRKQENVLKSGTKFQVISNPKTLKKIQKTKQRKLLRQVPDEVVNKNNKKEEVVVEEK</sequence>
<evidence type="ECO:0000256" key="5">
    <source>
        <dbReference type="ARBA" id="ARBA00022553"/>
    </source>
</evidence>
<dbReference type="InterPro" id="IPR026570">
    <property type="entry name" value="CCDC86"/>
</dbReference>
<keyword evidence="4" id="KW-0158">Chromosome</keyword>
<gene>
    <name evidence="11" type="ORF">QJS10_CPB04g01448</name>
</gene>
<keyword evidence="5" id="KW-0597">Phosphoprotein</keyword>
<feature type="region of interest" description="Disordered" evidence="10">
    <location>
        <begin position="1"/>
        <end position="125"/>
    </location>
</feature>
<dbReference type="PANTHER" id="PTHR13557:SF1">
    <property type="entry name" value="COILED-COIL DOMAIN-CONTAINING PROTEIN 86"/>
    <property type="match status" value="1"/>
</dbReference>
<reference evidence="11" key="1">
    <citation type="journal article" date="2023" name="Nat. Commun.">
        <title>Diploid and tetraploid genomes of Acorus and the evolution of monocots.</title>
        <authorList>
            <person name="Ma L."/>
            <person name="Liu K.W."/>
            <person name="Li Z."/>
            <person name="Hsiao Y.Y."/>
            <person name="Qi Y."/>
            <person name="Fu T."/>
            <person name="Tang G.D."/>
            <person name="Zhang D."/>
            <person name="Sun W.H."/>
            <person name="Liu D.K."/>
            <person name="Li Y."/>
            <person name="Chen G.Z."/>
            <person name="Liu X.D."/>
            <person name="Liao X.Y."/>
            <person name="Jiang Y.T."/>
            <person name="Yu X."/>
            <person name="Hao Y."/>
            <person name="Huang J."/>
            <person name="Zhao X.W."/>
            <person name="Ke S."/>
            <person name="Chen Y.Y."/>
            <person name="Wu W.L."/>
            <person name="Hsu J.L."/>
            <person name="Lin Y.F."/>
            <person name="Huang M.D."/>
            <person name="Li C.Y."/>
            <person name="Huang L."/>
            <person name="Wang Z.W."/>
            <person name="Zhao X."/>
            <person name="Zhong W.Y."/>
            <person name="Peng D.H."/>
            <person name="Ahmad S."/>
            <person name="Lan S."/>
            <person name="Zhang J.S."/>
            <person name="Tsai W.C."/>
            <person name="Van de Peer Y."/>
            <person name="Liu Z.J."/>
        </authorList>
    </citation>
    <scope>NUCLEOTIDE SEQUENCE</scope>
    <source>
        <strain evidence="11">CP</strain>
    </source>
</reference>
<organism evidence="11 12">
    <name type="scientific">Acorus calamus</name>
    <name type="common">Sweet flag</name>
    <dbReference type="NCBI Taxonomy" id="4465"/>
    <lineage>
        <taxon>Eukaryota</taxon>
        <taxon>Viridiplantae</taxon>
        <taxon>Streptophyta</taxon>
        <taxon>Embryophyta</taxon>
        <taxon>Tracheophyta</taxon>
        <taxon>Spermatophyta</taxon>
        <taxon>Magnoliopsida</taxon>
        <taxon>Liliopsida</taxon>
        <taxon>Acoraceae</taxon>
        <taxon>Acorus</taxon>
    </lineage>
</organism>
<evidence type="ECO:0000256" key="2">
    <source>
        <dbReference type="ARBA" id="ARBA00004604"/>
    </source>
</evidence>
<dbReference type="GO" id="GO:0005694">
    <property type="term" value="C:chromosome"/>
    <property type="evidence" value="ECO:0007669"/>
    <property type="project" value="UniProtKB-SubCell"/>
</dbReference>
<evidence type="ECO:0000256" key="9">
    <source>
        <dbReference type="ARBA" id="ARBA00093307"/>
    </source>
</evidence>
<evidence type="ECO:0000313" key="11">
    <source>
        <dbReference type="EMBL" id="KAK1319577.1"/>
    </source>
</evidence>
<evidence type="ECO:0000256" key="8">
    <source>
        <dbReference type="ARBA" id="ARBA00023242"/>
    </source>
</evidence>
<keyword evidence="8" id="KW-0539">Nucleus</keyword>
<evidence type="ECO:0000256" key="3">
    <source>
        <dbReference type="ARBA" id="ARBA00016738"/>
    </source>
</evidence>
<keyword evidence="6" id="KW-0164">Citrullination</keyword>
<feature type="compositionally biased region" description="Gly residues" evidence="10">
    <location>
        <begin position="73"/>
        <end position="95"/>
    </location>
</feature>